<comment type="similarity">
    <text evidence="8">Belongs to the insect chemoreceptor superfamily. Gustatory receptor (GR) family.</text>
</comment>
<evidence type="ECO:0000313" key="10">
    <source>
        <dbReference type="Proteomes" id="UP000729913"/>
    </source>
</evidence>
<dbReference type="EMBL" id="JAAOIC020000065">
    <property type="protein sequence ID" value="KAG8035027.1"/>
    <property type="molecule type" value="Genomic_DNA"/>
</dbReference>
<keyword evidence="10" id="KW-1185">Reference proteome</keyword>
<keyword evidence="5 8" id="KW-0472">Membrane</keyword>
<dbReference type="GO" id="GO:0008049">
    <property type="term" value="P:male courtship behavior"/>
    <property type="evidence" value="ECO:0007669"/>
    <property type="project" value="TreeGrafter"/>
</dbReference>
<dbReference type="GO" id="GO:0030424">
    <property type="term" value="C:axon"/>
    <property type="evidence" value="ECO:0007669"/>
    <property type="project" value="TreeGrafter"/>
</dbReference>
<gene>
    <name evidence="9" type="ORF">G9C98_005450</name>
</gene>
<dbReference type="Pfam" id="PF08395">
    <property type="entry name" value="7tm_7"/>
    <property type="match status" value="1"/>
</dbReference>
<keyword evidence="6 8" id="KW-0675">Receptor</keyword>
<dbReference type="Proteomes" id="UP000729913">
    <property type="component" value="Unassembled WGS sequence"/>
</dbReference>
<feature type="transmembrane region" description="Helical" evidence="8">
    <location>
        <begin position="51"/>
        <end position="74"/>
    </location>
</feature>
<keyword evidence="7 8" id="KW-0807">Transducer</keyword>
<keyword evidence="4 8" id="KW-1133">Transmembrane helix</keyword>
<keyword evidence="3 8" id="KW-0812">Transmembrane</keyword>
<evidence type="ECO:0000256" key="6">
    <source>
        <dbReference type="ARBA" id="ARBA00023170"/>
    </source>
</evidence>
<evidence type="ECO:0000256" key="3">
    <source>
        <dbReference type="ARBA" id="ARBA00022692"/>
    </source>
</evidence>
<proteinExistence type="inferred from homology"/>
<dbReference type="PANTHER" id="PTHR21143:SF132">
    <property type="entry name" value="GUSTATORY AND PHEROMONE RECEPTOR 33A"/>
    <property type="match status" value="1"/>
</dbReference>
<dbReference type="InterPro" id="IPR013604">
    <property type="entry name" value="7TM_chemorcpt"/>
</dbReference>
<comment type="caution">
    <text evidence="8">Lacks conserved residue(s) required for the propagation of feature annotation.</text>
</comment>
<dbReference type="GO" id="GO:0050909">
    <property type="term" value="P:sensory perception of taste"/>
    <property type="evidence" value="ECO:0007669"/>
    <property type="project" value="InterPro"/>
</dbReference>
<dbReference type="GO" id="GO:0007635">
    <property type="term" value="P:chemosensory behavior"/>
    <property type="evidence" value="ECO:0007669"/>
    <property type="project" value="TreeGrafter"/>
</dbReference>
<evidence type="ECO:0000313" key="9">
    <source>
        <dbReference type="EMBL" id="KAG8035027.1"/>
    </source>
</evidence>
<evidence type="ECO:0000256" key="4">
    <source>
        <dbReference type="ARBA" id="ARBA00022989"/>
    </source>
</evidence>
<name>A0A8J5UPF5_9HYME</name>
<reference evidence="9" key="1">
    <citation type="submission" date="2020-03" db="EMBL/GenBank/DDBJ databases">
        <authorList>
            <person name="Chebbi M.A."/>
            <person name="Drezen J.M."/>
        </authorList>
    </citation>
    <scope>NUCLEOTIDE SEQUENCE</scope>
    <source>
        <tissue evidence="9">Whole body</tissue>
    </source>
</reference>
<dbReference type="OrthoDB" id="6366728at2759"/>
<comment type="function">
    <text evidence="8">Gustatory receptor which mediates acceptance or avoidance behavior, depending on its substrates.</text>
</comment>
<dbReference type="GO" id="GO:0043025">
    <property type="term" value="C:neuronal cell body"/>
    <property type="evidence" value="ECO:0007669"/>
    <property type="project" value="TreeGrafter"/>
</dbReference>
<accession>A0A8J5UPF5</accession>
<protein>
    <recommendedName>
        <fullName evidence="8">Gustatory receptor</fullName>
    </recommendedName>
</protein>
<comment type="subcellular location">
    <subcellularLocation>
        <location evidence="1 8">Cell membrane</location>
        <topology evidence="1 8">Multi-pass membrane protein</topology>
    </subcellularLocation>
</comment>
<feature type="transmembrane region" description="Helical" evidence="8">
    <location>
        <begin position="148"/>
        <end position="167"/>
    </location>
</feature>
<evidence type="ECO:0000256" key="1">
    <source>
        <dbReference type="ARBA" id="ARBA00004651"/>
    </source>
</evidence>
<evidence type="ECO:0000256" key="5">
    <source>
        <dbReference type="ARBA" id="ARBA00023136"/>
    </source>
</evidence>
<dbReference type="GO" id="GO:0007165">
    <property type="term" value="P:signal transduction"/>
    <property type="evidence" value="ECO:0007669"/>
    <property type="project" value="UniProtKB-KW"/>
</dbReference>
<feature type="transmembrane region" description="Helical" evidence="8">
    <location>
        <begin position="265"/>
        <end position="288"/>
    </location>
</feature>
<evidence type="ECO:0000256" key="8">
    <source>
        <dbReference type="RuleBase" id="RU363108"/>
    </source>
</evidence>
<sequence length="396" mass="45371">MYYNQHDSAFYRNLAYAEHVILKIWGLSPWSLNTAPVKNPKNSRVSNSYKFSCLGSFYNILLIMIAISTLVYVLKTNKLSKDSPEILLSLVLVQCLIYVAFILFIVFIAISTIRQKMMIVILNQLKDVDERLQKCAFFKINNSNTIHVIFITNLVISLIFIIIFGFYHEIYLVPVLLSPTLITNWTIFQYSMLLDTITKRFKSINSTLAKLGDIKSYENSPNTFSVTKISLLRGSLFYDIVNLKLAYVKLCEISQTVSDFLGPTILLAISYVGQASTIIFYSTILVYLKIGHVDLLAMFDLFIVIWMNIAIFVLTNYVTKTINESTETPIIVNYLIDRCTMDEQVEKELDYFLYELSSQKVEFTAFGIIPLDRSLLATMTGTCVTYLIICIQFQSK</sequence>
<reference evidence="9" key="2">
    <citation type="submission" date="2021-04" db="EMBL/GenBank/DDBJ databases">
        <title>Genome-wide patterns of bracovirus chromosomal integration into multiple host tissues during parasitism.</title>
        <authorList>
            <person name="Chebbi M.A.C."/>
        </authorList>
    </citation>
    <scope>NUCLEOTIDE SEQUENCE</scope>
    <source>
        <tissue evidence="9">Whole body</tissue>
    </source>
</reference>
<comment type="caution">
    <text evidence="9">The sequence shown here is derived from an EMBL/GenBank/DDBJ whole genome shotgun (WGS) entry which is preliminary data.</text>
</comment>
<keyword evidence="2 8" id="KW-1003">Cell membrane</keyword>
<dbReference type="AlphaFoldDB" id="A0A8J5UPF5"/>
<dbReference type="GO" id="GO:0030425">
    <property type="term" value="C:dendrite"/>
    <property type="evidence" value="ECO:0007669"/>
    <property type="project" value="TreeGrafter"/>
</dbReference>
<dbReference type="GO" id="GO:0005886">
    <property type="term" value="C:plasma membrane"/>
    <property type="evidence" value="ECO:0007669"/>
    <property type="project" value="UniProtKB-SubCell"/>
</dbReference>
<feature type="transmembrane region" description="Helical" evidence="8">
    <location>
        <begin position="86"/>
        <end position="110"/>
    </location>
</feature>
<evidence type="ECO:0000256" key="2">
    <source>
        <dbReference type="ARBA" id="ARBA00022475"/>
    </source>
</evidence>
<feature type="transmembrane region" description="Helical" evidence="8">
    <location>
        <begin position="295"/>
        <end position="318"/>
    </location>
</feature>
<evidence type="ECO:0000256" key="7">
    <source>
        <dbReference type="ARBA" id="ARBA00023224"/>
    </source>
</evidence>
<dbReference type="PANTHER" id="PTHR21143">
    <property type="entry name" value="INVERTEBRATE GUSTATORY RECEPTOR"/>
    <property type="match status" value="1"/>
</dbReference>
<organism evidence="9 10">
    <name type="scientific">Cotesia typhae</name>
    <dbReference type="NCBI Taxonomy" id="2053667"/>
    <lineage>
        <taxon>Eukaryota</taxon>
        <taxon>Metazoa</taxon>
        <taxon>Ecdysozoa</taxon>
        <taxon>Arthropoda</taxon>
        <taxon>Hexapoda</taxon>
        <taxon>Insecta</taxon>
        <taxon>Pterygota</taxon>
        <taxon>Neoptera</taxon>
        <taxon>Endopterygota</taxon>
        <taxon>Hymenoptera</taxon>
        <taxon>Apocrita</taxon>
        <taxon>Ichneumonoidea</taxon>
        <taxon>Braconidae</taxon>
        <taxon>Microgastrinae</taxon>
        <taxon>Cotesia</taxon>
    </lineage>
</organism>